<dbReference type="InterPro" id="IPR036388">
    <property type="entry name" value="WH-like_DNA-bd_sf"/>
</dbReference>
<dbReference type="PATRIC" id="fig|1423802.4.peg.583"/>
<dbReference type="AlphaFoldDB" id="A0A0R2CPZ8"/>
<dbReference type="InterPro" id="IPR036390">
    <property type="entry name" value="WH_DNA-bd_sf"/>
</dbReference>
<gene>
    <name evidence="2" type="ORF">FC56_GL000574</name>
</gene>
<accession>A0A0R2CPZ8</accession>
<reference evidence="2 3" key="1">
    <citation type="journal article" date="2015" name="Genome Announc.">
        <title>Expanding the biotechnology potential of lactobacilli through comparative genomics of 213 strains and associated genera.</title>
        <authorList>
            <person name="Sun Z."/>
            <person name="Harris H.M."/>
            <person name="McCann A."/>
            <person name="Guo C."/>
            <person name="Argimon S."/>
            <person name="Zhang W."/>
            <person name="Yang X."/>
            <person name="Jeffery I.B."/>
            <person name="Cooney J.C."/>
            <person name="Kagawa T.F."/>
            <person name="Liu W."/>
            <person name="Song Y."/>
            <person name="Salvetti E."/>
            <person name="Wrobel A."/>
            <person name="Rasinkangas P."/>
            <person name="Parkhill J."/>
            <person name="Rea M.C."/>
            <person name="O'Sullivan O."/>
            <person name="Ritari J."/>
            <person name="Douillard F.P."/>
            <person name="Paul Ross R."/>
            <person name="Yang R."/>
            <person name="Briner A.E."/>
            <person name="Felis G.E."/>
            <person name="de Vos W.M."/>
            <person name="Barrangou R."/>
            <person name="Klaenhammer T.R."/>
            <person name="Caufield P.W."/>
            <person name="Cui Y."/>
            <person name="Zhang H."/>
            <person name="O'Toole P.W."/>
        </authorList>
    </citation>
    <scope>NUCLEOTIDE SEQUENCE [LARGE SCALE GENOMIC DNA]</scope>
    <source>
        <strain evidence="2 3">DSM 24302</strain>
    </source>
</reference>
<dbReference type="GO" id="GO:0003700">
    <property type="term" value="F:DNA-binding transcription factor activity"/>
    <property type="evidence" value="ECO:0007669"/>
    <property type="project" value="InterPro"/>
</dbReference>
<evidence type="ECO:0000313" key="3">
    <source>
        <dbReference type="Proteomes" id="UP000051256"/>
    </source>
</evidence>
<dbReference type="GO" id="GO:0006950">
    <property type="term" value="P:response to stress"/>
    <property type="evidence" value="ECO:0007669"/>
    <property type="project" value="TreeGrafter"/>
</dbReference>
<dbReference type="STRING" id="1423802.FC56_GL000574"/>
<dbReference type="PROSITE" id="PS50995">
    <property type="entry name" value="HTH_MARR_2"/>
    <property type="match status" value="1"/>
</dbReference>
<dbReference type="PRINTS" id="PR00598">
    <property type="entry name" value="HTHMARR"/>
</dbReference>
<dbReference type="InterPro" id="IPR000835">
    <property type="entry name" value="HTH_MarR-typ"/>
</dbReference>
<dbReference type="SUPFAM" id="SSF46785">
    <property type="entry name" value="Winged helix' DNA-binding domain"/>
    <property type="match status" value="1"/>
</dbReference>
<sequence>MTISEWQLLAKVISGIQTQDQLAAASSLDISTLSRQLKSLVAKDMISKTAVGKDKRQLIYQVTDKGLRSNQQADQLYQELTANVFNHWTDEEQQLLKILLNRLEQSINRIKI</sequence>
<dbReference type="Gene3D" id="1.10.10.10">
    <property type="entry name" value="Winged helix-like DNA-binding domain superfamily/Winged helix DNA-binding domain"/>
    <property type="match status" value="1"/>
</dbReference>
<evidence type="ECO:0000313" key="2">
    <source>
        <dbReference type="EMBL" id="KRM93854.1"/>
    </source>
</evidence>
<dbReference type="Pfam" id="PF01047">
    <property type="entry name" value="MarR"/>
    <property type="match status" value="1"/>
</dbReference>
<name>A0A0R2CPZ8_9LACO</name>
<organism evidence="2 3">
    <name type="scientific">Lentilactobacillus senioris DSM 24302 = JCM 17472</name>
    <dbReference type="NCBI Taxonomy" id="1423802"/>
    <lineage>
        <taxon>Bacteria</taxon>
        <taxon>Bacillati</taxon>
        <taxon>Bacillota</taxon>
        <taxon>Bacilli</taxon>
        <taxon>Lactobacillales</taxon>
        <taxon>Lactobacillaceae</taxon>
        <taxon>Lentilactobacillus</taxon>
    </lineage>
</organism>
<comment type="caution">
    <text evidence="2">The sequence shown here is derived from an EMBL/GenBank/DDBJ whole genome shotgun (WGS) entry which is preliminary data.</text>
</comment>
<dbReference type="PANTHER" id="PTHR33164:SF43">
    <property type="entry name" value="HTH-TYPE TRANSCRIPTIONAL REPRESSOR YETL"/>
    <property type="match status" value="1"/>
</dbReference>
<proteinExistence type="predicted"/>
<dbReference type="PANTHER" id="PTHR33164">
    <property type="entry name" value="TRANSCRIPTIONAL REGULATOR, MARR FAMILY"/>
    <property type="match status" value="1"/>
</dbReference>
<dbReference type="SMART" id="SM00347">
    <property type="entry name" value="HTH_MARR"/>
    <property type="match status" value="1"/>
</dbReference>
<dbReference type="Proteomes" id="UP000051256">
    <property type="component" value="Unassembled WGS sequence"/>
</dbReference>
<evidence type="ECO:0000259" key="1">
    <source>
        <dbReference type="PROSITE" id="PS50995"/>
    </source>
</evidence>
<protein>
    <recommendedName>
        <fullName evidence="1">HTH marR-type domain-containing protein</fullName>
    </recommendedName>
</protein>
<dbReference type="InterPro" id="IPR039422">
    <property type="entry name" value="MarR/SlyA-like"/>
</dbReference>
<keyword evidence="3" id="KW-1185">Reference proteome</keyword>
<dbReference type="EMBL" id="AYZR01000008">
    <property type="protein sequence ID" value="KRM93854.1"/>
    <property type="molecule type" value="Genomic_DNA"/>
</dbReference>
<feature type="domain" description="HTH marR-type" evidence="1">
    <location>
        <begin position="1"/>
        <end position="105"/>
    </location>
</feature>